<keyword evidence="10" id="KW-0732">Signal</keyword>
<dbReference type="PROSITE" id="PS00678">
    <property type="entry name" value="WD_REPEATS_1"/>
    <property type="match status" value="2"/>
</dbReference>
<dbReference type="PANTHER" id="PTHR19848">
    <property type="entry name" value="WD40 REPEAT PROTEIN"/>
    <property type="match status" value="1"/>
</dbReference>
<keyword evidence="6" id="KW-0249">Electron transport</keyword>
<comment type="caution">
    <text evidence="12">The sequence shown here is derived from an EMBL/GenBank/DDBJ whole genome shotgun (WGS) entry which is preliminary data.</text>
</comment>
<dbReference type="GO" id="GO:0009055">
    <property type="term" value="F:electron transfer activity"/>
    <property type="evidence" value="ECO:0007669"/>
    <property type="project" value="InterPro"/>
</dbReference>
<dbReference type="SUPFAM" id="SSF50978">
    <property type="entry name" value="WD40 repeat-like"/>
    <property type="match status" value="1"/>
</dbReference>
<feature type="chain" id="PRO_5020544321" evidence="10">
    <location>
        <begin position="20"/>
        <end position="431"/>
    </location>
</feature>
<gene>
    <name evidence="12" type="ORF">E2L08_09430</name>
</gene>
<dbReference type="GO" id="GO:0020037">
    <property type="term" value="F:heme binding"/>
    <property type="evidence" value="ECO:0007669"/>
    <property type="project" value="InterPro"/>
</dbReference>
<evidence type="ECO:0000256" key="7">
    <source>
        <dbReference type="ARBA" id="ARBA00023004"/>
    </source>
</evidence>
<organism evidence="12 13">
    <name type="scientific">Palleronia sediminis</name>
    <dbReference type="NCBI Taxonomy" id="2547833"/>
    <lineage>
        <taxon>Bacteria</taxon>
        <taxon>Pseudomonadati</taxon>
        <taxon>Pseudomonadota</taxon>
        <taxon>Alphaproteobacteria</taxon>
        <taxon>Rhodobacterales</taxon>
        <taxon>Roseobacteraceae</taxon>
        <taxon>Palleronia</taxon>
    </lineage>
</organism>
<keyword evidence="5" id="KW-0677">Repeat</keyword>
<dbReference type="InterPro" id="IPR009056">
    <property type="entry name" value="Cyt_c-like_dom"/>
</dbReference>
<keyword evidence="7 9" id="KW-0408">Iron</keyword>
<reference evidence="12 13" key="1">
    <citation type="submission" date="2019-03" db="EMBL/GenBank/DDBJ databases">
        <title>Primorskyibacter sp. SS33 isolated from sediments.</title>
        <authorList>
            <person name="Xunke S."/>
        </authorList>
    </citation>
    <scope>NUCLEOTIDE SEQUENCE [LARGE SCALE GENOMIC DNA]</scope>
    <source>
        <strain evidence="12 13">SS33</strain>
    </source>
</reference>
<feature type="repeat" description="WD" evidence="8">
    <location>
        <begin position="65"/>
        <end position="105"/>
    </location>
</feature>
<dbReference type="EMBL" id="SNAA01000009">
    <property type="protein sequence ID" value="TDL79519.1"/>
    <property type="molecule type" value="Genomic_DNA"/>
</dbReference>
<accession>A0A4V3B9J7</accession>
<sequence>MRRLALAFAASLAAAPLWADPAATLVGHGGPVMDIDVRADRVLTASFDYAAGLWRLSDPETPVWLDGHRAAVNAVAFLDDARALSGGDDFDAILWDLDRAQPIRRFTGHKGKVVAVAPSPDGARLATASWDGTARIWDMATGAVLATLDAHRGPVNDIAWGQGALFTASQDGRILEWDPADWSLVRVVAEHGFGINVLALDEAAGWLAFGALDGGTRVLALSDLAPLADLTADRRPVLALALSPDGARLAVGDGEGYLMVVATADWSVERDIRAALNGPVWALAFADGDTVISGGISDAATIWPLGSDVARPDTAETARAFQADPATLGNGERQFQRKCSVCHTLTGDTARRAGPSLENVFGRRAGTYPGYAYSDALAGSDIVWTAETVARLFEIGPDHMTPGSKMPMQQIASAQDRADLIEFLEIATRPE</sequence>
<dbReference type="SUPFAM" id="SSF46626">
    <property type="entry name" value="Cytochrome c"/>
    <property type="match status" value="1"/>
</dbReference>
<evidence type="ECO:0000256" key="10">
    <source>
        <dbReference type="SAM" id="SignalP"/>
    </source>
</evidence>
<name>A0A4V3B9J7_9RHOB</name>
<dbReference type="InterPro" id="IPR019775">
    <property type="entry name" value="WD40_repeat_CS"/>
</dbReference>
<feature type="domain" description="Cytochrome c" evidence="11">
    <location>
        <begin position="326"/>
        <end position="428"/>
    </location>
</feature>
<evidence type="ECO:0000313" key="13">
    <source>
        <dbReference type="Proteomes" id="UP000295701"/>
    </source>
</evidence>
<dbReference type="PROSITE" id="PS51007">
    <property type="entry name" value="CYTC"/>
    <property type="match status" value="1"/>
</dbReference>
<evidence type="ECO:0000256" key="1">
    <source>
        <dbReference type="ARBA" id="ARBA00022448"/>
    </source>
</evidence>
<feature type="repeat" description="WD" evidence="8">
    <location>
        <begin position="148"/>
        <end position="178"/>
    </location>
</feature>
<dbReference type="AlphaFoldDB" id="A0A4V3B9J7"/>
<keyword evidence="3 9" id="KW-0349">Heme</keyword>
<dbReference type="InterPro" id="IPR001680">
    <property type="entry name" value="WD40_rpt"/>
</dbReference>
<dbReference type="OrthoDB" id="9805828at2"/>
<keyword evidence="13" id="KW-1185">Reference proteome</keyword>
<evidence type="ECO:0000256" key="5">
    <source>
        <dbReference type="ARBA" id="ARBA00022737"/>
    </source>
</evidence>
<dbReference type="PRINTS" id="PR00604">
    <property type="entry name" value="CYTCHRMECIAB"/>
</dbReference>
<dbReference type="CDD" id="cd00200">
    <property type="entry name" value="WD40"/>
    <property type="match status" value="1"/>
</dbReference>
<protein>
    <submittedName>
        <fullName evidence="12">C-type cytochrome</fullName>
    </submittedName>
</protein>
<dbReference type="PROSITE" id="PS50294">
    <property type="entry name" value="WD_REPEATS_REGION"/>
    <property type="match status" value="1"/>
</dbReference>
<evidence type="ECO:0000256" key="4">
    <source>
        <dbReference type="ARBA" id="ARBA00022723"/>
    </source>
</evidence>
<evidence type="ECO:0000256" key="9">
    <source>
        <dbReference type="PROSITE-ProRule" id="PRU00433"/>
    </source>
</evidence>
<dbReference type="InterPro" id="IPR036909">
    <property type="entry name" value="Cyt_c-like_dom_sf"/>
</dbReference>
<dbReference type="SMART" id="SM00320">
    <property type="entry name" value="WD40"/>
    <property type="match status" value="7"/>
</dbReference>
<feature type="repeat" description="WD" evidence="8">
    <location>
        <begin position="106"/>
        <end position="147"/>
    </location>
</feature>
<dbReference type="PANTHER" id="PTHR19848:SF8">
    <property type="entry name" value="F-BOX AND WD REPEAT DOMAIN CONTAINING 7"/>
    <property type="match status" value="1"/>
</dbReference>
<dbReference type="Proteomes" id="UP000295701">
    <property type="component" value="Unassembled WGS sequence"/>
</dbReference>
<dbReference type="Pfam" id="PF00400">
    <property type="entry name" value="WD40"/>
    <property type="match status" value="3"/>
</dbReference>
<dbReference type="InterPro" id="IPR002327">
    <property type="entry name" value="Cyt_c_1A/1B"/>
</dbReference>
<dbReference type="InterPro" id="IPR015943">
    <property type="entry name" value="WD40/YVTN_repeat-like_dom_sf"/>
</dbReference>
<keyword evidence="1" id="KW-0813">Transport</keyword>
<dbReference type="Gene3D" id="1.10.760.10">
    <property type="entry name" value="Cytochrome c-like domain"/>
    <property type="match status" value="1"/>
</dbReference>
<dbReference type="Gene3D" id="2.130.10.10">
    <property type="entry name" value="YVTN repeat-like/Quinoprotein amine dehydrogenase"/>
    <property type="match status" value="2"/>
</dbReference>
<evidence type="ECO:0000313" key="12">
    <source>
        <dbReference type="EMBL" id="TDL79519.1"/>
    </source>
</evidence>
<keyword evidence="2 8" id="KW-0853">WD repeat</keyword>
<keyword evidence="4 9" id="KW-0479">Metal-binding</keyword>
<dbReference type="Pfam" id="PF00034">
    <property type="entry name" value="Cytochrom_C"/>
    <property type="match status" value="1"/>
</dbReference>
<feature type="signal peptide" evidence="10">
    <location>
        <begin position="1"/>
        <end position="19"/>
    </location>
</feature>
<dbReference type="GO" id="GO:0046872">
    <property type="term" value="F:metal ion binding"/>
    <property type="evidence" value="ECO:0007669"/>
    <property type="project" value="UniProtKB-KW"/>
</dbReference>
<evidence type="ECO:0000259" key="11">
    <source>
        <dbReference type="PROSITE" id="PS51007"/>
    </source>
</evidence>
<evidence type="ECO:0000256" key="8">
    <source>
        <dbReference type="PROSITE-ProRule" id="PRU00221"/>
    </source>
</evidence>
<dbReference type="PROSITE" id="PS50082">
    <property type="entry name" value="WD_REPEATS_2"/>
    <property type="match status" value="3"/>
</dbReference>
<proteinExistence type="predicted"/>
<evidence type="ECO:0000256" key="2">
    <source>
        <dbReference type="ARBA" id="ARBA00022574"/>
    </source>
</evidence>
<evidence type="ECO:0000256" key="6">
    <source>
        <dbReference type="ARBA" id="ARBA00022982"/>
    </source>
</evidence>
<dbReference type="InterPro" id="IPR036322">
    <property type="entry name" value="WD40_repeat_dom_sf"/>
</dbReference>
<evidence type="ECO:0000256" key="3">
    <source>
        <dbReference type="ARBA" id="ARBA00022617"/>
    </source>
</evidence>
<dbReference type="RefSeq" id="WP_133396823.1">
    <property type="nucleotide sequence ID" value="NZ_SNAA01000009.1"/>
</dbReference>